<gene>
    <name evidence="1" type="ORF">D9757_010837</name>
</gene>
<dbReference type="OrthoDB" id="2962003at2759"/>
<evidence type="ECO:0000313" key="1">
    <source>
        <dbReference type="EMBL" id="KAF5366939.1"/>
    </source>
</evidence>
<proteinExistence type="predicted"/>
<dbReference type="EMBL" id="JAACJN010000146">
    <property type="protein sequence ID" value="KAF5366939.1"/>
    <property type="molecule type" value="Genomic_DNA"/>
</dbReference>
<accession>A0A8H5LRP7</accession>
<dbReference type="AlphaFoldDB" id="A0A8H5LRP7"/>
<comment type="caution">
    <text evidence="1">The sequence shown here is derived from an EMBL/GenBank/DDBJ whole genome shotgun (WGS) entry which is preliminary data.</text>
</comment>
<organism evidence="1 2">
    <name type="scientific">Collybiopsis confluens</name>
    <dbReference type="NCBI Taxonomy" id="2823264"/>
    <lineage>
        <taxon>Eukaryota</taxon>
        <taxon>Fungi</taxon>
        <taxon>Dikarya</taxon>
        <taxon>Basidiomycota</taxon>
        <taxon>Agaricomycotina</taxon>
        <taxon>Agaricomycetes</taxon>
        <taxon>Agaricomycetidae</taxon>
        <taxon>Agaricales</taxon>
        <taxon>Marasmiineae</taxon>
        <taxon>Omphalotaceae</taxon>
        <taxon>Collybiopsis</taxon>
    </lineage>
</organism>
<keyword evidence="2" id="KW-1185">Reference proteome</keyword>
<name>A0A8H5LRP7_9AGAR</name>
<reference evidence="1 2" key="1">
    <citation type="journal article" date="2020" name="ISME J.">
        <title>Uncovering the hidden diversity of litter-decomposition mechanisms in mushroom-forming fungi.</title>
        <authorList>
            <person name="Floudas D."/>
            <person name="Bentzer J."/>
            <person name="Ahren D."/>
            <person name="Johansson T."/>
            <person name="Persson P."/>
            <person name="Tunlid A."/>
        </authorList>
    </citation>
    <scope>NUCLEOTIDE SEQUENCE [LARGE SCALE GENOMIC DNA]</scope>
    <source>
        <strain evidence="1 2">CBS 406.79</strain>
    </source>
</reference>
<dbReference type="Proteomes" id="UP000518752">
    <property type="component" value="Unassembled WGS sequence"/>
</dbReference>
<evidence type="ECO:0000313" key="2">
    <source>
        <dbReference type="Proteomes" id="UP000518752"/>
    </source>
</evidence>
<sequence>MRIVSKISFASFSALYTIVKAQSSLRLFVPLPPADSTDSTDSDAFSIATPTAWANPIGTAADGSETTFLYNEIDGVEGGLFGDIPTGTATVATTSFTVVASASGFRIPDLDSVSAECTLDSSNSGGCVYVDVAEVGQTSLVTVSEPGLSFSVYEIPISSPVLAVETTSTGTVSFTTGSSTSSSSSTAHNGARPAQQLTPFIIGSLVAGLYMGVSLVL</sequence>
<protein>
    <submittedName>
        <fullName evidence="1">Uncharacterized protein</fullName>
    </submittedName>
</protein>